<organism evidence="1 3">
    <name type="scientific">Aeromonas schubertii</name>
    <dbReference type="NCBI Taxonomy" id="652"/>
    <lineage>
        <taxon>Bacteria</taxon>
        <taxon>Pseudomonadati</taxon>
        <taxon>Pseudomonadota</taxon>
        <taxon>Gammaproteobacteria</taxon>
        <taxon>Aeromonadales</taxon>
        <taxon>Aeromonadaceae</taxon>
        <taxon>Aeromonas</taxon>
    </lineage>
</organism>
<evidence type="ECO:0000313" key="2">
    <source>
        <dbReference type="EMBL" id="MBZ6066634.1"/>
    </source>
</evidence>
<reference evidence="2 4" key="3">
    <citation type="submission" date="2021-09" db="EMBL/GenBank/DDBJ databases">
        <title>Aeromonas schubertii isolated from Asian sea bass.</title>
        <authorList>
            <person name="Pinpimai K."/>
        </authorList>
    </citation>
    <scope>NUCLEOTIDE SEQUENCE [LARGE SCALE GENOMIC DNA]</scope>
    <source>
        <strain evidence="2 4">CHULA2021a</strain>
    </source>
</reference>
<protein>
    <submittedName>
        <fullName evidence="1">Uncharacterized protein</fullName>
    </submittedName>
</protein>
<reference evidence="1 3" key="2">
    <citation type="journal article" date="2016" name="Genome Announc.">
        <title>Complete Genome Sequence of the Highly Virulent Aeromonas schubertii Strain WL1483, Isolated from Diseased Snakehead Fish (Channa argus) in China.</title>
        <authorList>
            <person name="Liu L."/>
            <person name="Li N."/>
            <person name="Zhang D."/>
            <person name="Fu X."/>
            <person name="Shi C."/>
            <person name="Lin Q."/>
            <person name="Hao G."/>
        </authorList>
    </citation>
    <scope>NUCLEOTIDE SEQUENCE [LARGE SCALE GENOMIC DNA]</scope>
    <source>
        <strain evidence="1 3">WL1483</strain>
    </source>
</reference>
<dbReference type="KEGG" id="asr:WL1483_426"/>
<evidence type="ECO:0000313" key="4">
    <source>
        <dbReference type="Proteomes" id="UP000774958"/>
    </source>
</evidence>
<sequence length="166" mass="18109">MIVRQKQLIALGLTSLFSALPLGYFTAPEVEIENNVAATRWQLPRALTDLAMVQPDPQRVAQFWPVEPLSGAAAGAQKERQEHAQGAEATEWRLVAVIRQGGHPQALVLSPKNKLLTLSIGAELDPQQQVTSIEPDCVRWTSLTGKQGTLVLYPKPQAAQVNTTQP</sequence>
<accession>A0A0S2SDQ2</accession>
<proteinExistence type="predicted"/>
<dbReference type="RefSeq" id="WP_060586787.1">
    <property type="nucleotide sequence ID" value="NZ_CP013067.1"/>
</dbReference>
<reference evidence="3" key="1">
    <citation type="submission" date="2015-10" db="EMBL/GenBank/DDBJ databases">
        <title>Complete Genome Sequence of Aeromonas schubertii strain WL1483.</title>
        <authorList>
            <person name="Liu L."/>
        </authorList>
    </citation>
    <scope>NUCLEOTIDE SEQUENCE [LARGE SCALE GENOMIC DNA]</scope>
    <source>
        <strain evidence="3">WL1483</strain>
    </source>
</reference>
<dbReference type="Proteomes" id="UP000058114">
    <property type="component" value="Chromosome"/>
</dbReference>
<dbReference type="PATRIC" id="fig|652.5.peg.2789"/>
<dbReference type="EMBL" id="CP013067">
    <property type="protein sequence ID" value="ALP39845.1"/>
    <property type="molecule type" value="Genomic_DNA"/>
</dbReference>
<name>A0A0S2SDQ2_9GAMM</name>
<dbReference type="EMBL" id="JAIRBT010000012">
    <property type="protein sequence ID" value="MBZ6066634.1"/>
    <property type="molecule type" value="Genomic_DNA"/>
</dbReference>
<dbReference type="Proteomes" id="UP000774958">
    <property type="component" value="Unassembled WGS sequence"/>
</dbReference>
<dbReference type="AlphaFoldDB" id="A0A0S2SDQ2"/>
<keyword evidence="4" id="KW-1185">Reference proteome</keyword>
<evidence type="ECO:0000313" key="3">
    <source>
        <dbReference type="Proteomes" id="UP000058114"/>
    </source>
</evidence>
<evidence type="ECO:0000313" key="1">
    <source>
        <dbReference type="EMBL" id="ALP39845.1"/>
    </source>
</evidence>
<gene>
    <name evidence="2" type="ORF">LA374_10500</name>
    <name evidence="1" type="ORF">WL1483_426</name>
</gene>